<dbReference type="AlphaFoldDB" id="R7VGK9"/>
<evidence type="ECO:0000313" key="2">
    <source>
        <dbReference type="EnsemblMetazoa" id="CapteP81113"/>
    </source>
</evidence>
<sequence>VNKFKTSASASHDNLKPKLIKRVCEEISLPLTNIINLIFEHSTVPDELKFGNITPIFKAGNVMKFQNYRLISVLPVFSKILERLIHDRI</sequence>
<dbReference type="EMBL" id="AMQN01035284">
    <property type="status" value="NOT_ANNOTATED_CDS"/>
    <property type="molecule type" value="Genomic_DNA"/>
</dbReference>
<dbReference type="PANTHER" id="PTHR47510:SF3">
    <property type="entry name" value="ENDO_EXONUCLEASE_PHOSPHATASE DOMAIN-CONTAINING PROTEIN"/>
    <property type="match status" value="1"/>
</dbReference>
<dbReference type="PANTHER" id="PTHR47510">
    <property type="entry name" value="REVERSE TRANSCRIPTASE DOMAIN-CONTAINING PROTEIN"/>
    <property type="match status" value="1"/>
</dbReference>
<reference evidence="2" key="3">
    <citation type="submission" date="2015-06" db="UniProtKB">
        <authorList>
            <consortium name="EnsemblMetazoa"/>
        </authorList>
    </citation>
    <scope>IDENTIFICATION</scope>
</reference>
<evidence type="ECO:0000313" key="3">
    <source>
        <dbReference type="Proteomes" id="UP000014760"/>
    </source>
</evidence>
<keyword evidence="3" id="KW-1185">Reference proteome</keyword>
<dbReference type="STRING" id="283909.R7VGK9"/>
<organism evidence="1">
    <name type="scientific">Capitella teleta</name>
    <name type="common">Polychaete worm</name>
    <dbReference type="NCBI Taxonomy" id="283909"/>
    <lineage>
        <taxon>Eukaryota</taxon>
        <taxon>Metazoa</taxon>
        <taxon>Spiralia</taxon>
        <taxon>Lophotrochozoa</taxon>
        <taxon>Annelida</taxon>
        <taxon>Polychaeta</taxon>
        <taxon>Sedentaria</taxon>
        <taxon>Scolecida</taxon>
        <taxon>Capitellidae</taxon>
        <taxon>Capitella</taxon>
    </lineage>
</organism>
<reference evidence="1 3" key="2">
    <citation type="journal article" date="2013" name="Nature">
        <title>Insights into bilaterian evolution from three spiralian genomes.</title>
        <authorList>
            <person name="Simakov O."/>
            <person name="Marletaz F."/>
            <person name="Cho S.J."/>
            <person name="Edsinger-Gonzales E."/>
            <person name="Havlak P."/>
            <person name="Hellsten U."/>
            <person name="Kuo D.H."/>
            <person name="Larsson T."/>
            <person name="Lv J."/>
            <person name="Arendt D."/>
            <person name="Savage R."/>
            <person name="Osoegawa K."/>
            <person name="de Jong P."/>
            <person name="Grimwood J."/>
            <person name="Chapman J.A."/>
            <person name="Shapiro H."/>
            <person name="Aerts A."/>
            <person name="Otillar R.P."/>
            <person name="Terry A.Y."/>
            <person name="Boore J.L."/>
            <person name="Grigoriev I.V."/>
            <person name="Lindberg D.R."/>
            <person name="Seaver E.C."/>
            <person name="Weisblat D.A."/>
            <person name="Putnam N.H."/>
            <person name="Rokhsar D.S."/>
        </authorList>
    </citation>
    <scope>NUCLEOTIDE SEQUENCE</scope>
    <source>
        <strain evidence="1 3">I ESC-2004</strain>
    </source>
</reference>
<gene>
    <name evidence="1" type="ORF">CAPTEDRAFT_81113</name>
</gene>
<dbReference type="EnsemblMetazoa" id="CapteT81113">
    <property type="protein sequence ID" value="CapteP81113"/>
    <property type="gene ID" value="CapteG81113"/>
</dbReference>
<dbReference type="HOGENOM" id="CLU_118269_2_0_1"/>
<feature type="non-terminal residue" evidence="1">
    <location>
        <position position="89"/>
    </location>
</feature>
<reference evidence="3" key="1">
    <citation type="submission" date="2012-12" db="EMBL/GenBank/DDBJ databases">
        <authorList>
            <person name="Hellsten U."/>
            <person name="Grimwood J."/>
            <person name="Chapman J.A."/>
            <person name="Shapiro H."/>
            <person name="Aerts A."/>
            <person name="Otillar R.P."/>
            <person name="Terry A.Y."/>
            <person name="Boore J.L."/>
            <person name="Simakov O."/>
            <person name="Marletaz F."/>
            <person name="Cho S.-J."/>
            <person name="Edsinger-Gonzales E."/>
            <person name="Havlak P."/>
            <person name="Kuo D.-H."/>
            <person name="Larsson T."/>
            <person name="Lv J."/>
            <person name="Arendt D."/>
            <person name="Savage R."/>
            <person name="Osoegawa K."/>
            <person name="de Jong P."/>
            <person name="Lindberg D.R."/>
            <person name="Seaver E.C."/>
            <person name="Weisblat D.A."/>
            <person name="Putnam N.H."/>
            <person name="Grigoriev I.V."/>
            <person name="Rokhsar D.S."/>
        </authorList>
    </citation>
    <scope>NUCLEOTIDE SEQUENCE</scope>
    <source>
        <strain evidence="3">I ESC-2004</strain>
    </source>
</reference>
<accession>R7VGK9</accession>
<dbReference type="EMBL" id="KB292181">
    <property type="protein sequence ID" value="ELU17988.1"/>
    <property type="molecule type" value="Genomic_DNA"/>
</dbReference>
<evidence type="ECO:0000313" key="1">
    <source>
        <dbReference type="EMBL" id="ELU17988.1"/>
    </source>
</evidence>
<evidence type="ECO:0008006" key="4">
    <source>
        <dbReference type="Google" id="ProtNLM"/>
    </source>
</evidence>
<feature type="non-terminal residue" evidence="1">
    <location>
        <position position="1"/>
    </location>
</feature>
<protein>
    <recommendedName>
        <fullName evidence="4">Reverse transcriptase domain-containing protein</fullName>
    </recommendedName>
</protein>
<name>R7VGK9_CAPTE</name>
<dbReference type="Proteomes" id="UP000014760">
    <property type="component" value="Unassembled WGS sequence"/>
</dbReference>
<dbReference type="OrthoDB" id="6241411at2759"/>
<proteinExistence type="predicted"/>